<reference evidence="1" key="1">
    <citation type="journal article" date="2016" name="BMC Genomics">
        <title>A multi-substrate approach for functional metagenomics-based screening for (hemi)cellulases in two wheat straw-degrading microbial consortia unveils novel thermoalkaliphilic enzymes.</title>
        <authorList>
            <person name="Maruthamuthu M."/>
            <person name="Jimenez D.J."/>
            <person name="Stevens P."/>
            <person name="van Elsas J.D."/>
        </authorList>
    </citation>
    <scope>NUCLEOTIDE SEQUENCE</scope>
    <source>
        <strain evidence="1">10BTContig2</strain>
    </source>
</reference>
<evidence type="ECO:0000313" key="1">
    <source>
        <dbReference type="EMBL" id="AMK07402.1"/>
    </source>
</evidence>
<accession>A0A126QFQ8</accession>
<dbReference type="EMBL" id="KU505134">
    <property type="protein sequence ID" value="AMK07402.1"/>
    <property type="molecule type" value="Genomic_DNA"/>
</dbReference>
<proteinExistence type="predicted"/>
<dbReference type="AlphaFoldDB" id="A0A126QFQ8"/>
<name>A0A126QFQ8_9GAMM</name>
<organism evidence="1">
    <name type="scientific">gamma proteobacterium 10BT</name>
    <dbReference type="NCBI Taxonomy" id="1778877"/>
    <lineage>
        <taxon>Bacteria</taxon>
        <taxon>Pseudomonadati</taxon>
        <taxon>Pseudomonadota</taxon>
        <taxon>Gammaproteobacteria</taxon>
    </lineage>
</organism>
<sequence length="56" mass="6495">MGDLRFLLYGEREFSFQLIRGDQNLFIGDIYVVQRVFLHDGITCYGSFAIVVSSMR</sequence>
<protein>
    <submittedName>
        <fullName evidence="1">Uncharacterized protein</fullName>
    </submittedName>
</protein>